<dbReference type="Pfam" id="PF00179">
    <property type="entry name" value="UQ_con"/>
    <property type="match status" value="1"/>
</dbReference>
<dbReference type="SMART" id="SM00212">
    <property type="entry name" value="UBCc"/>
    <property type="match status" value="1"/>
</dbReference>
<accession>A0A6G1S4C9</accession>
<organism evidence="3">
    <name type="scientific">Aceria tosichella</name>
    <name type="common">wheat curl mite</name>
    <dbReference type="NCBI Taxonomy" id="561515"/>
    <lineage>
        <taxon>Eukaryota</taxon>
        <taxon>Metazoa</taxon>
        <taxon>Ecdysozoa</taxon>
        <taxon>Arthropoda</taxon>
        <taxon>Chelicerata</taxon>
        <taxon>Arachnida</taxon>
        <taxon>Acari</taxon>
        <taxon>Acariformes</taxon>
        <taxon>Trombidiformes</taxon>
        <taxon>Prostigmata</taxon>
        <taxon>Eupodina</taxon>
        <taxon>Eriophyoidea</taxon>
        <taxon>Eriophyidae</taxon>
        <taxon>Eriophyinae</taxon>
        <taxon>Aceriini</taxon>
        <taxon>Aceria</taxon>
    </lineage>
</organism>
<dbReference type="SUPFAM" id="SSF54495">
    <property type="entry name" value="UBC-like"/>
    <property type="match status" value="1"/>
</dbReference>
<protein>
    <submittedName>
        <fullName evidence="3">Ubiquitin-conjugating enzyme E2 Q2</fullName>
    </submittedName>
</protein>
<dbReference type="InterPro" id="IPR016135">
    <property type="entry name" value="UBQ-conjugating_enzyme/RWD"/>
</dbReference>
<sequence length="208" mass="23671">MSSFTRYPFRILLVVLIVATVKAQAATNQSAKRSGSAAIASKRLMKELKAVRESDSHKNGVFTVELVDDNIYEWHVKLFKFDPESKLHKSLQQWRENGGKDHILLHVVYGADYPFSPPMVRVVYPYIVGHGVLDRGNICSELLTHNGWSTAYTIEPLMLQVAATIAGDEIYPDFDITRYYTIQDAQFSHDQLVSARKHKWSLDTKKKS</sequence>
<feature type="signal peptide" evidence="1">
    <location>
        <begin position="1"/>
        <end position="23"/>
    </location>
</feature>
<dbReference type="Gene3D" id="3.10.110.10">
    <property type="entry name" value="Ubiquitin Conjugating Enzyme"/>
    <property type="match status" value="1"/>
</dbReference>
<gene>
    <name evidence="3" type="primary">UBE2Q2_4</name>
    <name evidence="3" type="ORF">g.9268</name>
</gene>
<dbReference type="CDD" id="cd23802">
    <property type="entry name" value="UBCc_UBE2Q"/>
    <property type="match status" value="1"/>
</dbReference>
<dbReference type="InterPro" id="IPR050113">
    <property type="entry name" value="Ub_conjugating_enzyme"/>
</dbReference>
<dbReference type="PANTHER" id="PTHR24067">
    <property type="entry name" value="UBIQUITIN-CONJUGATING ENZYME E2"/>
    <property type="match status" value="1"/>
</dbReference>
<proteinExistence type="predicted"/>
<evidence type="ECO:0000256" key="1">
    <source>
        <dbReference type="SAM" id="SignalP"/>
    </source>
</evidence>
<name>A0A6G1S4C9_9ACAR</name>
<dbReference type="InterPro" id="IPR000608">
    <property type="entry name" value="UBC"/>
</dbReference>
<dbReference type="EMBL" id="GGYP01000051">
    <property type="protein sequence ID" value="MDE44822.1"/>
    <property type="molecule type" value="Transcribed_RNA"/>
</dbReference>
<reference evidence="3" key="1">
    <citation type="submission" date="2018-10" db="EMBL/GenBank/DDBJ databases">
        <title>Transcriptome assembly of Aceria tosichella (Wheat curl mite) Type 2.</title>
        <authorList>
            <person name="Scully E.D."/>
            <person name="Geib S.M."/>
            <person name="Palmer N.A."/>
            <person name="Gupta A.K."/>
            <person name="Sarath G."/>
            <person name="Tatineni S."/>
        </authorList>
    </citation>
    <scope>NUCLEOTIDE SEQUENCE</scope>
    <source>
        <strain evidence="3">LincolnNE</strain>
    </source>
</reference>
<feature type="chain" id="PRO_5026354640" evidence="1">
    <location>
        <begin position="24"/>
        <end position="208"/>
    </location>
</feature>
<feature type="domain" description="UBC core" evidence="2">
    <location>
        <begin position="39"/>
        <end position="202"/>
    </location>
</feature>
<dbReference type="PROSITE" id="PS50127">
    <property type="entry name" value="UBC_2"/>
    <property type="match status" value="1"/>
</dbReference>
<evidence type="ECO:0000259" key="2">
    <source>
        <dbReference type="PROSITE" id="PS50127"/>
    </source>
</evidence>
<keyword evidence="1" id="KW-0732">Signal</keyword>
<dbReference type="AlphaFoldDB" id="A0A6G1S4C9"/>
<evidence type="ECO:0000313" key="3">
    <source>
        <dbReference type="EMBL" id="MDE44822.1"/>
    </source>
</evidence>